<keyword evidence="7 9" id="KW-0472">Membrane</keyword>
<evidence type="ECO:0000256" key="4">
    <source>
        <dbReference type="ARBA" id="ARBA00022737"/>
    </source>
</evidence>
<dbReference type="Pfam" id="PF01595">
    <property type="entry name" value="CNNM"/>
    <property type="match status" value="1"/>
</dbReference>
<dbReference type="GO" id="GO:0050660">
    <property type="term" value="F:flavin adenine dinucleotide binding"/>
    <property type="evidence" value="ECO:0007669"/>
    <property type="project" value="InterPro"/>
</dbReference>
<dbReference type="PROSITE" id="PS51371">
    <property type="entry name" value="CBS"/>
    <property type="match status" value="2"/>
</dbReference>
<evidence type="ECO:0000313" key="14">
    <source>
        <dbReference type="Proteomes" id="UP001198182"/>
    </source>
</evidence>
<dbReference type="PANTHER" id="PTHR22777">
    <property type="entry name" value="HEMOLYSIN-RELATED"/>
    <property type="match status" value="1"/>
</dbReference>
<dbReference type="Pfam" id="PF00571">
    <property type="entry name" value="CBS"/>
    <property type="match status" value="2"/>
</dbReference>
<dbReference type="InterPro" id="IPR000644">
    <property type="entry name" value="CBS_dom"/>
</dbReference>
<proteinExistence type="inferred from homology"/>
<dbReference type="InterPro" id="IPR002550">
    <property type="entry name" value="CNNM"/>
</dbReference>
<evidence type="ECO:0000256" key="6">
    <source>
        <dbReference type="ARBA" id="ARBA00023122"/>
    </source>
</evidence>
<dbReference type="Gene3D" id="3.30.465.10">
    <property type="match status" value="1"/>
</dbReference>
<comment type="subcellular location">
    <subcellularLocation>
        <location evidence="1">Membrane</location>
        <topology evidence="1">Multi-pass membrane protein</topology>
    </subcellularLocation>
</comment>
<protein>
    <submittedName>
        <fullName evidence="13">Hemolysin family protein</fullName>
    </submittedName>
</protein>
<evidence type="ECO:0000259" key="12">
    <source>
        <dbReference type="PROSITE" id="PS51846"/>
    </source>
</evidence>
<keyword evidence="4" id="KW-0677">Repeat</keyword>
<dbReference type="InterPro" id="IPR046342">
    <property type="entry name" value="CBS_dom_sf"/>
</dbReference>
<dbReference type="SMART" id="SM01091">
    <property type="entry name" value="CorC_HlyC"/>
    <property type="match status" value="1"/>
</dbReference>
<evidence type="ECO:0000256" key="9">
    <source>
        <dbReference type="PROSITE-ProRule" id="PRU01193"/>
    </source>
</evidence>
<evidence type="ECO:0000256" key="1">
    <source>
        <dbReference type="ARBA" id="ARBA00004141"/>
    </source>
</evidence>
<comment type="caution">
    <text evidence="13">The sequence shown here is derived from an EMBL/GenBank/DDBJ whole genome shotgun (WGS) entry which is preliminary data.</text>
</comment>
<dbReference type="AlphaFoldDB" id="A0AAE3JFX2"/>
<dbReference type="InterPro" id="IPR005170">
    <property type="entry name" value="Transptr-assoc_dom"/>
</dbReference>
<reference evidence="13" key="1">
    <citation type="submission" date="2021-10" db="EMBL/GenBank/DDBJ databases">
        <title>Anaerobic single-cell dispensing facilitates the cultivation of human gut bacteria.</title>
        <authorList>
            <person name="Afrizal A."/>
        </authorList>
    </citation>
    <scope>NUCLEOTIDE SEQUENCE</scope>
    <source>
        <strain evidence="13">CLA-AA-H215</strain>
    </source>
</reference>
<dbReference type="PANTHER" id="PTHR22777:SF17">
    <property type="entry name" value="UPF0053 PROTEIN SLL0260"/>
    <property type="match status" value="1"/>
</dbReference>
<keyword evidence="5 9" id="KW-1133">Transmembrane helix</keyword>
<evidence type="ECO:0000256" key="7">
    <source>
        <dbReference type="ARBA" id="ARBA00023136"/>
    </source>
</evidence>
<evidence type="ECO:0000256" key="10">
    <source>
        <dbReference type="SAM" id="Phobius"/>
    </source>
</evidence>
<evidence type="ECO:0000256" key="5">
    <source>
        <dbReference type="ARBA" id="ARBA00022989"/>
    </source>
</evidence>
<feature type="transmembrane region" description="Helical" evidence="10">
    <location>
        <begin position="90"/>
        <end position="110"/>
    </location>
</feature>
<dbReference type="InterPro" id="IPR036318">
    <property type="entry name" value="FAD-bd_PCMH-like_sf"/>
</dbReference>
<feature type="domain" description="CBS" evidence="11">
    <location>
        <begin position="271"/>
        <end position="328"/>
    </location>
</feature>
<accession>A0AAE3JFX2</accession>
<keyword evidence="14" id="KW-1185">Reference proteome</keyword>
<evidence type="ECO:0000313" key="13">
    <source>
        <dbReference type="EMBL" id="MCC2230171.1"/>
    </source>
</evidence>
<dbReference type="InterPro" id="IPR016169">
    <property type="entry name" value="FAD-bd_PCMH_sub2"/>
</dbReference>
<keyword evidence="3 9" id="KW-0812">Transmembrane</keyword>
<keyword evidence="6 8" id="KW-0129">CBS domain</keyword>
<dbReference type="Proteomes" id="UP001198182">
    <property type="component" value="Unassembled WGS sequence"/>
</dbReference>
<sequence length="430" mass="48787">MDPSDVWLLIVLLMLIYLSSFFSASETALTTVNRHRLRSLAENGNRKAALVLEMLEEQGKMLTTILIGNNIVNLSASALATVLANKIGGNLAVGIGTGLLTLVILIFGEISPKTIATIRAERLALKNVSVIHFLMTALTPLIFIVNLFSRAYLFLMRVNPNEKGELMTEDELRTIVEVSHEEGVIESDEKEMITNVFDLSDSQAKDVMIPRVDVVFADIETSYEDLLDIFREERFTRIPIYEESPDNVVGILNMKDLVLYKQGTPFAIRDYMREAYYTHEFKNTHELFHEMRQATIPMSIVLDEYGTTVGIITMEDILEEIVGDIRDEFDESELNDIQKVRDREYLVAGSYRLDDLNDEIGSDLQSEDYDSIGGYLVGLLDHFPEQGESVTSEDGYHFKAEKVDRNRIELVRVILPEPKECPNEDENENK</sequence>
<evidence type="ECO:0000259" key="11">
    <source>
        <dbReference type="PROSITE" id="PS51371"/>
    </source>
</evidence>
<gene>
    <name evidence="13" type="ORF">LKD81_04030</name>
</gene>
<feature type="domain" description="CBS" evidence="11">
    <location>
        <begin position="208"/>
        <end position="268"/>
    </location>
</feature>
<feature type="transmembrane region" description="Helical" evidence="10">
    <location>
        <begin position="6"/>
        <end position="29"/>
    </location>
</feature>
<dbReference type="SUPFAM" id="SSF54631">
    <property type="entry name" value="CBS-domain pair"/>
    <property type="match status" value="1"/>
</dbReference>
<comment type="similarity">
    <text evidence="2">Belongs to the UPF0053 family.</text>
</comment>
<dbReference type="FunFam" id="3.10.580.10:FF:000002">
    <property type="entry name" value="Magnesium/cobalt efflux protein CorC"/>
    <property type="match status" value="1"/>
</dbReference>
<evidence type="ECO:0000256" key="8">
    <source>
        <dbReference type="PROSITE-ProRule" id="PRU00703"/>
    </source>
</evidence>
<dbReference type="GO" id="GO:0005886">
    <property type="term" value="C:plasma membrane"/>
    <property type="evidence" value="ECO:0007669"/>
    <property type="project" value="TreeGrafter"/>
</dbReference>
<evidence type="ECO:0000256" key="3">
    <source>
        <dbReference type="ARBA" id="ARBA00022692"/>
    </source>
</evidence>
<dbReference type="Pfam" id="PF03471">
    <property type="entry name" value="CorC_HlyC"/>
    <property type="match status" value="1"/>
</dbReference>
<dbReference type="InterPro" id="IPR044751">
    <property type="entry name" value="Ion_transp-like_CBS"/>
</dbReference>
<dbReference type="Gene3D" id="3.10.580.10">
    <property type="entry name" value="CBS-domain"/>
    <property type="match status" value="1"/>
</dbReference>
<dbReference type="EMBL" id="JAJEQR010000008">
    <property type="protein sequence ID" value="MCC2230171.1"/>
    <property type="molecule type" value="Genomic_DNA"/>
</dbReference>
<organism evidence="13 14">
    <name type="scientific">Hominifimenecus microfluidus</name>
    <dbReference type="NCBI Taxonomy" id="2885348"/>
    <lineage>
        <taxon>Bacteria</taxon>
        <taxon>Bacillati</taxon>
        <taxon>Bacillota</taxon>
        <taxon>Clostridia</taxon>
        <taxon>Lachnospirales</taxon>
        <taxon>Lachnospiraceae</taxon>
        <taxon>Hominifimenecus</taxon>
    </lineage>
</organism>
<feature type="domain" description="CNNM transmembrane" evidence="12">
    <location>
        <begin position="1"/>
        <end position="189"/>
    </location>
</feature>
<dbReference type="PROSITE" id="PS51846">
    <property type="entry name" value="CNNM"/>
    <property type="match status" value="1"/>
</dbReference>
<evidence type="ECO:0000256" key="2">
    <source>
        <dbReference type="ARBA" id="ARBA00006337"/>
    </source>
</evidence>
<name>A0AAE3JFX2_9FIRM</name>
<dbReference type="CDD" id="cd04590">
    <property type="entry name" value="CBS_pair_CorC_HlyC_assoc"/>
    <property type="match status" value="1"/>
</dbReference>
<dbReference type="SUPFAM" id="SSF56176">
    <property type="entry name" value="FAD-binding/transporter-associated domain-like"/>
    <property type="match status" value="1"/>
</dbReference>
<dbReference type="RefSeq" id="WP_308452881.1">
    <property type="nucleotide sequence ID" value="NZ_JAJEQR010000008.1"/>
</dbReference>
<feature type="transmembrane region" description="Helical" evidence="10">
    <location>
        <begin position="130"/>
        <end position="153"/>
    </location>
</feature>